<keyword evidence="2" id="KW-0732">Signal</keyword>
<dbReference type="Proteomes" id="UP000078397">
    <property type="component" value="Unassembled WGS sequence"/>
</dbReference>
<keyword evidence="4" id="KW-1185">Reference proteome</keyword>
<feature type="region of interest" description="Disordered" evidence="1">
    <location>
        <begin position="71"/>
        <end position="125"/>
    </location>
</feature>
<feature type="signal peptide" evidence="2">
    <location>
        <begin position="1"/>
        <end position="19"/>
    </location>
</feature>
<sequence>MKILNTFYLVAFFVSGALAVPMTGDVIDAGKRDASANSIGLSEAAQPGAGDVPNIRSVLGRNADGESEVAEASELEARHGKKNRTARKCGKKGKKCLRRGKKHRKGKKKNKKAKKVKKANKANAY</sequence>
<reference evidence="3 4" key="1">
    <citation type="journal article" date="2016" name="PLoS Pathog.">
        <title>Biosynthesis of antibiotic leucinostatins in bio-control fungus Purpureocillium lilacinum and their inhibition on phytophthora revealed by genome mining.</title>
        <authorList>
            <person name="Wang G."/>
            <person name="Liu Z."/>
            <person name="Lin R."/>
            <person name="Li E."/>
            <person name="Mao Z."/>
            <person name="Ling J."/>
            <person name="Yang Y."/>
            <person name="Yin W.B."/>
            <person name="Xie B."/>
        </authorList>
    </citation>
    <scope>NUCLEOTIDE SEQUENCE [LARGE SCALE GENOMIC DNA]</scope>
    <source>
        <strain evidence="3">170</strain>
    </source>
</reference>
<evidence type="ECO:0000256" key="2">
    <source>
        <dbReference type="SAM" id="SignalP"/>
    </source>
</evidence>
<feature type="compositionally biased region" description="Basic residues" evidence="1">
    <location>
        <begin position="79"/>
        <end position="125"/>
    </location>
</feature>
<organism evidence="3 4">
    <name type="scientific">Pochonia chlamydosporia 170</name>
    <dbReference type="NCBI Taxonomy" id="1380566"/>
    <lineage>
        <taxon>Eukaryota</taxon>
        <taxon>Fungi</taxon>
        <taxon>Dikarya</taxon>
        <taxon>Ascomycota</taxon>
        <taxon>Pezizomycotina</taxon>
        <taxon>Sordariomycetes</taxon>
        <taxon>Hypocreomycetidae</taxon>
        <taxon>Hypocreales</taxon>
        <taxon>Clavicipitaceae</taxon>
        <taxon>Pochonia</taxon>
    </lineage>
</organism>
<dbReference type="RefSeq" id="XP_018137173.1">
    <property type="nucleotide sequence ID" value="XM_018292493.1"/>
</dbReference>
<feature type="chain" id="PRO_5008101099" evidence="2">
    <location>
        <begin position="20"/>
        <end position="125"/>
    </location>
</feature>
<protein>
    <submittedName>
        <fullName evidence="3">Uncharacterized protein</fullName>
    </submittedName>
</protein>
<dbReference type="EMBL" id="LSBJ02000010">
    <property type="protein sequence ID" value="OAQ59118.1"/>
    <property type="molecule type" value="Genomic_DNA"/>
</dbReference>
<proteinExistence type="predicted"/>
<gene>
    <name evidence="3" type="ORF">VFPPC_14725</name>
</gene>
<evidence type="ECO:0000313" key="4">
    <source>
        <dbReference type="Proteomes" id="UP000078397"/>
    </source>
</evidence>
<evidence type="ECO:0000313" key="3">
    <source>
        <dbReference type="EMBL" id="OAQ59118.1"/>
    </source>
</evidence>
<dbReference type="GeneID" id="28856487"/>
<dbReference type="AlphaFoldDB" id="A0A179F134"/>
<evidence type="ECO:0000256" key="1">
    <source>
        <dbReference type="SAM" id="MobiDB-lite"/>
    </source>
</evidence>
<comment type="caution">
    <text evidence="3">The sequence shown here is derived from an EMBL/GenBank/DDBJ whole genome shotgun (WGS) entry which is preliminary data.</text>
</comment>
<name>A0A179F134_METCM</name>
<accession>A0A179F134</accession>
<dbReference type="KEGG" id="pchm:VFPPC_14725"/>